<name>A0ABD1EWA0_HYPHA</name>
<dbReference type="PANTHER" id="PTHR21505:SF12">
    <property type="entry name" value="MADF DOMAIN-CONTAINING PROTEIN-RELATED"/>
    <property type="match status" value="1"/>
</dbReference>
<keyword evidence="4" id="KW-1185">Reference proteome</keyword>
<evidence type="ECO:0000313" key="3">
    <source>
        <dbReference type="EMBL" id="KAL1502868.1"/>
    </source>
</evidence>
<proteinExistence type="predicted"/>
<sequence>MSWSRMQVQLLIDLYKEHPCLYAVKHGNYKNKHARNDALSRICMEVAKVRPGATIADCKNKFSNIRTNFLIQYRKYSDSFSSGMGENEIFKPNLWYFDTMKFILEHSIPRESVDSVPQSSLQDTSSKNSSGCDELSTEELFPPTLSDHQFEIYHTDCENDNQASGVI</sequence>
<feature type="domain" description="MADF" evidence="2">
    <location>
        <begin position="10"/>
        <end position="108"/>
    </location>
</feature>
<dbReference type="PANTHER" id="PTHR21505">
    <property type="entry name" value="MADF DOMAIN-CONTAINING PROTEIN-RELATED"/>
    <property type="match status" value="1"/>
</dbReference>
<feature type="region of interest" description="Disordered" evidence="1">
    <location>
        <begin position="114"/>
        <end position="137"/>
    </location>
</feature>
<comment type="caution">
    <text evidence="3">The sequence shown here is derived from an EMBL/GenBank/DDBJ whole genome shotgun (WGS) entry which is preliminary data.</text>
</comment>
<dbReference type="Pfam" id="PF10545">
    <property type="entry name" value="MADF_DNA_bdg"/>
    <property type="match status" value="1"/>
</dbReference>
<organism evidence="3 4">
    <name type="scientific">Hypothenemus hampei</name>
    <name type="common">Coffee berry borer</name>
    <dbReference type="NCBI Taxonomy" id="57062"/>
    <lineage>
        <taxon>Eukaryota</taxon>
        <taxon>Metazoa</taxon>
        <taxon>Ecdysozoa</taxon>
        <taxon>Arthropoda</taxon>
        <taxon>Hexapoda</taxon>
        <taxon>Insecta</taxon>
        <taxon>Pterygota</taxon>
        <taxon>Neoptera</taxon>
        <taxon>Endopterygota</taxon>
        <taxon>Coleoptera</taxon>
        <taxon>Polyphaga</taxon>
        <taxon>Cucujiformia</taxon>
        <taxon>Curculionidae</taxon>
        <taxon>Scolytinae</taxon>
        <taxon>Hypothenemus</taxon>
    </lineage>
</organism>
<dbReference type="AlphaFoldDB" id="A0ABD1EWA0"/>
<accession>A0ABD1EWA0</accession>
<reference evidence="3 4" key="1">
    <citation type="submission" date="2024-05" db="EMBL/GenBank/DDBJ databases">
        <title>Genetic variation in Jamaican populations of the coffee berry borer (Hypothenemus hampei).</title>
        <authorList>
            <person name="Errbii M."/>
            <person name="Myrie A."/>
        </authorList>
    </citation>
    <scope>NUCLEOTIDE SEQUENCE [LARGE SCALE GENOMIC DNA]</scope>
    <source>
        <strain evidence="3">JA-Hopewell-2020-01-JO</strain>
        <tissue evidence="3">Whole body</tissue>
    </source>
</reference>
<evidence type="ECO:0000259" key="2">
    <source>
        <dbReference type="PROSITE" id="PS51029"/>
    </source>
</evidence>
<evidence type="ECO:0000256" key="1">
    <source>
        <dbReference type="SAM" id="MobiDB-lite"/>
    </source>
</evidence>
<dbReference type="SMART" id="SM00595">
    <property type="entry name" value="MADF"/>
    <property type="match status" value="1"/>
</dbReference>
<dbReference type="PROSITE" id="PS51029">
    <property type="entry name" value="MADF"/>
    <property type="match status" value="1"/>
</dbReference>
<gene>
    <name evidence="3" type="ORF">ABEB36_007946</name>
</gene>
<evidence type="ECO:0000313" key="4">
    <source>
        <dbReference type="Proteomes" id="UP001566132"/>
    </source>
</evidence>
<dbReference type="EMBL" id="JBDJPC010000005">
    <property type="protein sequence ID" value="KAL1502868.1"/>
    <property type="molecule type" value="Genomic_DNA"/>
</dbReference>
<dbReference type="InterPro" id="IPR006578">
    <property type="entry name" value="MADF-dom"/>
</dbReference>
<dbReference type="Proteomes" id="UP001566132">
    <property type="component" value="Unassembled WGS sequence"/>
</dbReference>
<feature type="compositionally biased region" description="Polar residues" evidence="1">
    <location>
        <begin position="115"/>
        <end position="131"/>
    </location>
</feature>
<protein>
    <recommendedName>
        <fullName evidence="2">MADF domain-containing protein</fullName>
    </recommendedName>
</protein>